<accession>A0A816JC55</accession>
<evidence type="ECO:0000313" key="1">
    <source>
        <dbReference type="EMBL" id="CAF1817038.1"/>
    </source>
</evidence>
<dbReference type="AlphaFoldDB" id="A0A816JC55"/>
<dbReference type="PANTHER" id="PTHR45786:SF74">
    <property type="entry name" value="ATP-DEPENDENT DNA HELICASE"/>
    <property type="match status" value="1"/>
</dbReference>
<dbReference type="Proteomes" id="UP001295469">
    <property type="component" value="Chromosome C04"/>
</dbReference>
<name>A0A816JC55_BRANA</name>
<gene>
    <name evidence="1" type="ORF">DARMORV10_C04P13310.1</name>
</gene>
<protein>
    <submittedName>
        <fullName evidence="1">(rape) hypothetical protein</fullName>
    </submittedName>
</protein>
<dbReference type="Gramene" id="CDX84239">
    <property type="protein sequence ID" value="CDX84239"/>
    <property type="gene ID" value="GSBRNA2T00141312001"/>
</dbReference>
<sequence>MANKVKNRLEALGQTTSDGKAGEATLKVLIEMMDANNCLVKVFRRVAGLIVGDMSDTICERDIVVQFQSTNLKEIRDDHPLYMSLQYPLLFPYGEYGFNTEIPLHLKEGSSKTRKFLSIR</sequence>
<proteinExistence type="predicted"/>
<reference evidence="1" key="1">
    <citation type="submission" date="2021-01" db="EMBL/GenBank/DDBJ databases">
        <authorList>
            <consortium name="Genoscope - CEA"/>
            <person name="William W."/>
        </authorList>
    </citation>
    <scope>NUCLEOTIDE SEQUENCE</scope>
</reference>
<organism evidence="1">
    <name type="scientific">Brassica napus</name>
    <name type="common">Rape</name>
    <dbReference type="NCBI Taxonomy" id="3708"/>
    <lineage>
        <taxon>Eukaryota</taxon>
        <taxon>Viridiplantae</taxon>
        <taxon>Streptophyta</taxon>
        <taxon>Embryophyta</taxon>
        <taxon>Tracheophyta</taxon>
        <taxon>Spermatophyta</taxon>
        <taxon>Magnoliopsida</taxon>
        <taxon>eudicotyledons</taxon>
        <taxon>Gunneridae</taxon>
        <taxon>Pentapetalae</taxon>
        <taxon>rosids</taxon>
        <taxon>malvids</taxon>
        <taxon>Brassicales</taxon>
        <taxon>Brassicaceae</taxon>
        <taxon>Brassiceae</taxon>
        <taxon>Brassica</taxon>
    </lineage>
</organism>
<dbReference type="PANTHER" id="PTHR45786">
    <property type="entry name" value="DNA BINDING PROTEIN-LIKE"/>
    <property type="match status" value="1"/>
</dbReference>
<dbReference type="EMBL" id="HG994368">
    <property type="protein sequence ID" value="CAF1817038.1"/>
    <property type="molecule type" value="Genomic_DNA"/>
</dbReference>